<proteinExistence type="predicted"/>
<evidence type="ECO:0000256" key="1">
    <source>
        <dbReference type="PROSITE-ProRule" id="PRU00473"/>
    </source>
</evidence>
<dbReference type="PROSITE" id="PS51257">
    <property type="entry name" value="PROKAR_LIPOPROTEIN"/>
    <property type="match status" value="1"/>
</dbReference>
<dbReference type="Pfam" id="PF00691">
    <property type="entry name" value="OmpA"/>
    <property type="match status" value="1"/>
</dbReference>
<gene>
    <name evidence="4" type="ORF">DSM01_2832</name>
</gene>
<dbReference type="PANTHER" id="PTHR30329">
    <property type="entry name" value="STATOR ELEMENT OF FLAGELLAR MOTOR COMPLEX"/>
    <property type="match status" value="1"/>
</dbReference>
<keyword evidence="5" id="KW-1185">Reference proteome</keyword>
<protein>
    <submittedName>
        <fullName evidence="4">Chemotaxis protein MotB</fullName>
    </submittedName>
</protein>
<accession>A0ABY0D1D8</accession>
<sequence>MRKLMMVSASALVLLSSCVSQKKYAALEAKQKETQDMLNTATVKLNACLAQSETMKEQITDLRSANNNLINTQGNLTTLSAKGAENLEKSLEQMKEKDLQIKAFRDAMNRKDSVTLALVTSLKGAIGNLNDEDIEINVEKGVVYVSISDKLLFNSGRWDVTNRAKEVLGKVATVVKNKPDIEFMVEGHTDSKPISTSVIEDNWDLSVKRATSVVRILQEEFGVPPERMVAAGRSYYVPLASNDTAEGRARNRRTRIVVLPKLDQFYKMIEEGMPKN</sequence>
<dbReference type="EMBL" id="QOVN01000006">
    <property type="protein sequence ID" value="RXG27714.1"/>
    <property type="molecule type" value="Genomic_DNA"/>
</dbReference>
<dbReference type="Gene3D" id="3.30.1330.60">
    <property type="entry name" value="OmpA-like domain"/>
    <property type="match status" value="1"/>
</dbReference>
<name>A0ABY0D1D8_9FLAO</name>
<dbReference type="PROSITE" id="PS51123">
    <property type="entry name" value="OMPA_2"/>
    <property type="match status" value="1"/>
</dbReference>
<evidence type="ECO:0000256" key="2">
    <source>
        <dbReference type="SAM" id="SignalP"/>
    </source>
</evidence>
<reference evidence="4 5" key="1">
    <citation type="submission" date="2018-07" db="EMBL/GenBank/DDBJ databases">
        <title>Leeuwenhoekiella genomics.</title>
        <authorList>
            <person name="Tahon G."/>
            <person name="Willems A."/>
        </authorList>
    </citation>
    <scope>NUCLEOTIDE SEQUENCE [LARGE SCALE GENOMIC DNA]</scope>
    <source>
        <strain evidence="4 5">LMG 24856</strain>
    </source>
</reference>
<dbReference type="PANTHER" id="PTHR30329:SF21">
    <property type="entry name" value="LIPOPROTEIN YIAD-RELATED"/>
    <property type="match status" value="1"/>
</dbReference>
<feature type="chain" id="PRO_5047310666" evidence="2">
    <location>
        <begin position="26"/>
        <end position="276"/>
    </location>
</feature>
<feature type="domain" description="OmpA-like" evidence="3">
    <location>
        <begin position="140"/>
        <end position="262"/>
    </location>
</feature>
<evidence type="ECO:0000313" key="5">
    <source>
        <dbReference type="Proteomes" id="UP000290037"/>
    </source>
</evidence>
<keyword evidence="2" id="KW-0732">Signal</keyword>
<dbReference type="RefSeq" id="WP_072984549.1">
    <property type="nucleotide sequence ID" value="NZ_CAXPJH010000002.1"/>
</dbReference>
<evidence type="ECO:0000313" key="4">
    <source>
        <dbReference type="EMBL" id="RXG27714.1"/>
    </source>
</evidence>
<evidence type="ECO:0000259" key="3">
    <source>
        <dbReference type="PROSITE" id="PS51123"/>
    </source>
</evidence>
<dbReference type="InterPro" id="IPR036737">
    <property type="entry name" value="OmpA-like_sf"/>
</dbReference>
<dbReference type="InterPro" id="IPR050330">
    <property type="entry name" value="Bact_OuterMem_StrucFunc"/>
</dbReference>
<keyword evidence="1" id="KW-0472">Membrane</keyword>
<dbReference type="CDD" id="cd07185">
    <property type="entry name" value="OmpA_C-like"/>
    <property type="match status" value="1"/>
</dbReference>
<dbReference type="Proteomes" id="UP000290037">
    <property type="component" value="Unassembled WGS sequence"/>
</dbReference>
<feature type="signal peptide" evidence="2">
    <location>
        <begin position="1"/>
        <end position="25"/>
    </location>
</feature>
<dbReference type="SUPFAM" id="SSF103088">
    <property type="entry name" value="OmpA-like"/>
    <property type="match status" value="1"/>
</dbReference>
<dbReference type="InterPro" id="IPR006665">
    <property type="entry name" value="OmpA-like"/>
</dbReference>
<organism evidence="4 5">
    <name type="scientific">Leeuwenhoekiella palythoae</name>
    <dbReference type="NCBI Taxonomy" id="573501"/>
    <lineage>
        <taxon>Bacteria</taxon>
        <taxon>Pseudomonadati</taxon>
        <taxon>Bacteroidota</taxon>
        <taxon>Flavobacteriia</taxon>
        <taxon>Flavobacteriales</taxon>
        <taxon>Flavobacteriaceae</taxon>
        <taxon>Leeuwenhoekiella</taxon>
    </lineage>
</organism>
<comment type="caution">
    <text evidence="4">The sequence shown here is derived from an EMBL/GenBank/DDBJ whole genome shotgun (WGS) entry which is preliminary data.</text>
</comment>